<dbReference type="Pfam" id="PF06212">
    <property type="entry name" value="GRIM-19"/>
    <property type="match status" value="1"/>
</dbReference>
<dbReference type="PANTHER" id="PTHR12966">
    <property type="entry name" value="NADH DEHYDROGENASE UBIQUINONE 1 ALPHA SUBCOMPLEX SUBUNIT 13"/>
    <property type="match status" value="1"/>
</dbReference>
<evidence type="ECO:0000256" key="8">
    <source>
        <dbReference type="ARBA" id="ARBA00022989"/>
    </source>
</evidence>
<evidence type="ECO:0000313" key="14">
    <source>
        <dbReference type="Proteomes" id="UP000316726"/>
    </source>
</evidence>
<keyword evidence="5 11" id="KW-0812">Transmembrane</keyword>
<name>A0A5B8MKM3_9CHLO</name>
<evidence type="ECO:0000256" key="1">
    <source>
        <dbReference type="ARBA" id="ARBA00004298"/>
    </source>
</evidence>
<keyword evidence="14" id="KW-1185">Reference proteome</keyword>
<keyword evidence="7 11" id="KW-0249">Electron transport</keyword>
<proteinExistence type="inferred from homology"/>
<keyword evidence="6 11" id="KW-0999">Mitochondrion inner membrane</keyword>
<protein>
    <recommendedName>
        <fullName evidence="11">NADH dehydrogenase [ubiquinone] 1 alpha subcomplex subunit 13</fullName>
    </recommendedName>
</protein>
<dbReference type="EMBL" id="CP031036">
    <property type="protein sequence ID" value="QDZ19940.1"/>
    <property type="molecule type" value="Genomic_DNA"/>
</dbReference>
<evidence type="ECO:0000256" key="4">
    <source>
        <dbReference type="ARBA" id="ARBA00022660"/>
    </source>
</evidence>
<accession>A0A5B8MKM3</accession>
<feature type="transmembrane region" description="Helical" evidence="11">
    <location>
        <begin position="45"/>
        <end position="62"/>
    </location>
</feature>
<evidence type="ECO:0000256" key="9">
    <source>
        <dbReference type="ARBA" id="ARBA00023128"/>
    </source>
</evidence>
<dbReference type="GO" id="GO:0005743">
    <property type="term" value="C:mitochondrial inner membrane"/>
    <property type="evidence" value="ECO:0007669"/>
    <property type="project" value="UniProtKB-SubCell"/>
</dbReference>
<evidence type="ECO:0000256" key="7">
    <source>
        <dbReference type="ARBA" id="ARBA00022982"/>
    </source>
</evidence>
<dbReference type="InterPro" id="IPR009346">
    <property type="entry name" value="GRIM-19"/>
</dbReference>
<dbReference type="OrthoDB" id="3308at2759"/>
<evidence type="ECO:0000256" key="10">
    <source>
        <dbReference type="ARBA" id="ARBA00023136"/>
    </source>
</evidence>
<evidence type="ECO:0000313" key="13">
    <source>
        <dbReference type="EMBL" id="QDZ19940.1"/>
    </source>
</evidence>
<comment type="function">
    <text evidence="11">Complex I functions in the transfer of electrons from NADH to the respiratory chain. Accessory subunit of the mitochondrial membrane respiratory chain NADH dehydrogenase (Complex I), that is believed not to be involved in catalysis.</text>
</comment>
<keyword evidence="9 11" id="KW-0496">Mitochondrion</keyword>
<sequence>MSEALRRGSPGMKSIKDMAMRQDGPPPGGFPAIRYGRKIPNSGPSGVAIFGIGAIIMAYGFYKVGQTNHKRRDWKREKLQARMNIMPVLQAEEDLRFVAAQKKAWDLEAKIMKDVPNWKVGERPYKTRWMPPNTGIIKPT</sequence>
<dbReference type="Proteomes" id="UP000316726">
    <property type="component" value="Chromosome 3"/>
</dbReference>
<keyword evidence="10 11" id="KW-0472">Membrane</keyword>
<comment type="similarity">
    <text evidence="2 11">Belongs to the complex I NDUFA13 subunit family.</text>
</comment>
<dbReference type="STRING" id="1764295.A0A5B8MKM3"/>
<evidence type="ECO:0000256" key="5">
    <source>
        <dbReference type="ARBA" id="ARBA00022692"/>
    </source>
</evidence>
<gene>
    <name evidence="13" type="ORF">A3770_03p24580</name>
</gene>
<comment type="subcellular location">
    <subcellularLocation>
        <location evidence="1 11">Mitochondrion inner membrane</location>
        <topology evidence="1 11">Single-pass membrane protein</topology>
        <orientation evidence="1 11">Matrix side</orientation>
    </subcellularLocation>
</comment>
<dbReference type="AlphaFoldDB" id="A0A5B8MKM3"/>
<dbReference type="GO" id="GO:0045271">
    <property type="term" value="C:respiratory chain complex I"/>
    <property type="evidence" value="ECO:0007669"/>
    <property type="project" value="UniProtKB-UniRule"/>
</dbReference>
<feature type="region of interest" description="Disordered" evidence="12">
    <location>
        <begin position="1"/>
        <end position="24"/>
    </location>
</feature>
<evidence type="ECO:0000256" key="11">
    <source>
        <dbReference type="RuleBase" id="RU368034"/>
    </source>
</evidence>
<keyword evidence="8 11" id="KW-1133">Transmembrane helix</keyword>
<evidence type="ECO:0000256" key="2">
    <source>
        <dbReference type="ARBA" id="ARBA00007312"/>
    </source>
</evidence>
<organism evidence="13 14">
    <name type="scientific">Chloropicon primus</name>
    <dbReference type="NCBI Taxonomy" id="1764295"/>
    <lineage>
        <taxon>Eukaryota</taxon>
        <taxon>Viridiplantae</taxon>
        <taxon>Chlorophyta</taxon>
        <taxon>Chloropicophyceae</taxon>
        <taxon>Chloropicales</taxon>
        <taxon>Chloropicaceae</taxon>
        <taxon>Chloropicon</taxon>
    </lineage>
</organism>
<evidence type="ECO:0000256" key="3">
    <source>
        <dbReference type="ARBA" id="ARBA00022448"/>
    </source>
</evidence>
<evidence type="ECO:0000256" key="12">
    <source>
        <dbReference type="SAM" id="MobiDB-lite"/>
    </source>
</evidence>
<dbReference type="PANTHER" id="PTHR12966:SF0">
    <property type="entry name" value="NADH DEHYDROGENASE [UBIQUINONE] 1 ALPHA SUBCOMPLEX SUBUNIT 13"/>
    <property type="match status" value="1"/>
</dbReference>
<keyword evidence="13" id="KW-0830">Ubiquinone</keyword>
<keyword evidence="4 11" id="KW-0679">Respiratory chain</keyword>
<reference evidence="13 14" key="1">
    <citation type="submission" date="2018-07" db="EMBL/GenBank/DDBJ databases">
        <title>The complete nuclear genome of the prasinophyte Chloropicon primus (CCMP1205).</title>
        <authorList>
            <person name="Pombert J.-F."/>
            <person name="Otis C."/>
            <person name="Turmel M."/>
            <person name="Lemieux C."/>
        </authorList>
    </citation>
    <scope>NUCLEOTIDE SEQUENCE [LARGE SCALE GENOMIC DNA]</scope>
    <source>
        <strain evidence="13 14">CCMP1205</strain>
    </source>
</reference>
<keyword evidence="3 11" id="KW-0813">Transport</keyword>
<evidence type="ECO:0000256" key="6">
    <source>
        <dbReference type="ARBA" id="ARBA00022792"/>
    </source>
</evidence>